<protein>
    <recommendedName>
        <fullName evidence="3">Outer membrane protein beta-barrel domain-containing protein</fullName>
    </recommendedName>
</protein>
<keyword evidence="2" id="KW-1185">Reference proteome</keyword>
<name>A0A1M6MY83_9FLAO</name>
<evidence type="ECO:0000313" key="1">
    <source>
        <dbReference type="EMBL" id="SHJ88382.1"/>
    </source>
</evidence>
<dbReference type="OrthoDB" id="763581at2"/>
<evidence type="ECO:0008006" key="3">
    <source>
        <dbReference type="Google" id="ProtNLM"/>
    </source>
</evidence>
<dbReference type="Proteomes" id="UP000184172">
    <property type="component" value="Unassembled WGS sequence"/>
</dbReference>
<evidence type="ECO:0000313" key="2">
    <source>
        <dbReference type="Proteomes" id="UP000184172"/>
    </source>
</evidence>
<dbReference type="PROSITE" id="PS51257">
    <property type="entry name" value="PROKAR_LIPOPROTEIN"/>
    <property type="match status" value="1"/>
</dbReference>
<dbReference type="RefSeq" id="WP_073221274.1">
    <property type="nucleotide sequence ID" value="NZ_FNNS01000028.1"/>
</dbReference>
<dbReference type="EMBL" id="FQYV01000030">
    <property type="protein sequence ID" value="SHJ88382.1"/>
    <property type="molecule type" value="Genomic_DNA"/>
</dbReference>
<gene>
    <name evidence="1" type="ORF">SAMN04487908_1308</name>
</gene>
<reference evidence="2" key="1">
    <citation type="submission" date="2016-11" db="EMBL/GenBank/DDBJ databases">
        <authorList>
            <person name="Varghese N."/>
            <person name="Submissions S."/>
        </authorList>
    </citation>
    <scope>NUCLEOTIDE SEQUENCE [LARGE SCALE GENOMIC DNA]</scope>
    <source>
        <strain evidence="2">DSM 26349</strain>
    </source>
</reference>
<dbReference type="AlphaFoldDB" id="A0A1M6MY83"/>
<sequence>MLKKALFIGALLIACPHFYSQEHQISVGYGVGSSNQILDVFENAFTTIFFPNATLNETSSLGELRFAYAYTPKEKWHFGSVFSYSQTDYDVMDRGVKIGEQVNSYYTLAAETSYSFVKRDKLNLYSLLGLGATIGTSEQNTTNSTSDSHDTFFNFQVTPFGISYGKQWGGFAEAGFGYRGLFSFGAFYKFY</sequence>
<organism evidence="1 2">
    <name type="scientific">Aequorivita viscosa</name>
    <dbReference type="NCBI Taxonomy" id="797419"/>
    <lineage>
        <taxon>Bacteria</taxon>
        <taxon>Pseudomonadati</taxon>
        <taxon>Bacteroidota</taxon>
        <taxon>Flavobacteriia</taxon>
        <taxon>Flavobacteriales</taxon>
        <taxon>Flavobacteriaceae</taxon>
        <taxon>Aequorivita</taxon>
    </lineage>
</organism>
<accession>A0A1M6MY83</accession>
<proteinExistence type="predicted"/>